<comment type="caution">
    <text evidence="5">The sequence shown here is derived from an EMBL/GenBank/DDBJ whole genome shotgun (WGS) entry which is preliminary data.</text>
</comment>
<dbReference type="GO" id="GO:0005739">
    <property type="term" value="C:mitochondrion"/>
    <property type="evidence" value="ECO:0007669"/>
    <property type="project" value="UniProtKB-SubCell"/>
</dbReference>
<dbReference type="InterPro" id="IPR043502">
    <property type="entry name" value="DNA/RNA_pol_sf"/>
</dbReference>
<dbReference type="Pfam" id="PF00078">
    <property type="entry name" value="RVT_1"/>
    <property type="match status" value="1"/>
</dbReference>
<keyword evidence="6" id="KW-1185">Reference proteome</keyword>
<organism evidence="5 6">
    <name type="scientific">Fusarium mangiferae</name>
    <name type="common">Mango malformation disease fungus</name>
    <dbReference type="NCBI Taxonomy" id="192010"/>
    <lineage>
        <taxon>Eukaryota</taxon>
        <taxon>Fungi</taxon>
        <taxon>Dikarya</taxon>
        <taxon>Ascomycota</taxon>
        <taxon>Pezizomycotina</taxon>
        <taxon>Sordariomycetes</taxon>
        <taxon>Hypocreomycetidae</taxon>
        <taxon>Hypocreales</taxon>
        <taxon>Nectriaceae</taxon>
        <taxon>Fusarium</taxon>
        <taxon>Fusarium fujikuroi species complex</taxon>
    </lineage>
</organism>
<evidence type="ECO:0000259" key="4">
    <source>
        <dbReference type="PROSITE" id="PS50878"/>
    </source>
</evidence>
<feature type="compositionally biased region" description="Basic and acidic residues" evidence="3">
    <location>
        <begin position="772"/>
        <end position="783"/>
    </location>
</feature>
<gene>
    <name evidence="5" type="ORF">FMAN_08572</name>
</gene>
<dbReference type="VEuPathDB" id="FungiDB:FMAN_08572"/>
<name>A0A1L7TIR6_FUSMA</name>
<dbReference type="InterPro" id="IPR000477">
    <property type="entry name" value="RT_dom"/>
</dbReference>
<evidence type="ECO:0000313" key="5">
    <source>
        <dbReference type="EMBL" id="CVK98588.1"/>
    </source>
</evidence>
<feature type="region of interest" description="Disordered" evidence="3">
    <location>
        <begin position="84"/>
        <end position="114"/>
    </location>
</feature>
<dbReference type="SUPFAM" id="SSF56672">
    <property type="entry name" value="DNA/RNA polymerases"/>
    <property type="match status" value="1"/>
</dbReference>
<dbReference type="RefSeq" id="XP_041685309.1">
    <property type="nucleotide sequence ID" value="XM_041835113.1"/>
</dbReference>
<evidence type="ECO:0000256" key="2">
    <source>
        <dbReference type="ARBA" id="ARBA00023128"/>
    </source>
</evidence>
<evidence type="ECO:0000256" key="3">
    <source>
        <dbReference type="SAM" id="MobiDB-lite"/>
    </source>
</evidence>
<keyword evidence="2" id="KW-0496">Mitochondrion</keyword>
<dbReference type="SUPFAM" id="SSF56219">
    <property type="entry name" value="DNase I-like"/>
    <property type="match status" value="1"/>
</dbReference>
<dbReference type="PANTHER" id="PTHR33481:SF1">
    <property type="entry name" value="ENDONUCLEASE_EXONUCLEASE_PHOSPHATASE DOMAIN-CONTAINING PROTEIN-RELATED"/>
    <property type="match status" value="1"/>
</dbReference>
<dbReference type="Gene3D" id="3.60.10.10">
    <property type="entry name" value="Endonuclease/exonuclease/phosphatase"/>
    <property type="match status" value="1"/>
</dbReference>
<reference evidence="6" key="1">
    <citation type="journal article" date="2016" name="Genome Biol. Evol.">
        <title>Comparative 'omics' of the Fusarium fujikuroi species complex highlights differences in genetic potential and metabolite synthesis.</title>
        <authorList>
            <person name="Niehaus E.-M."/>
            <person name="Muensterkoetter M."/>
            <person name="Proctor R.H."/>
            <person name="Brown D.W."/>
            <person name="Sharon A."/>
            <person name="Idan Y."/>
            <person name="Oren-Young L."/>
            <person name="Sieber C.M."/>
            <person name="Novak O."/>
            <person name="Pencik A."/>
            <person name="Tarkowska D."/>
            <person name="Hromadova K."/>
            <person name="Freeman S."/>
            <person name="Maymon M."/>
            <person name="Elazar M."/>
            <person name="Youssef S.A."/>
            <person name="El-Shabrawy E.S.M."/>
            <person name="Shalaby A.B.A."/>
            <person name="Houterman P."/>
            <person name="Brock N.L."/>
            <person name="Burkhardt I."/>
            <person name="Tsavkelova E.A."/>
            <person name="Dickschat J.S."/>
            <person name="Galuszka P."/>
            <person name="Gueldener U."/>
            <person name="Tudzynski B."/>
        </authorList>
    </citation>
    <scope>NUCLEOTIDE SEQUENCE [LARGE SCALE GENOMIC DNA]</scope>
    <source>
        <strain evidence="6">MRC7560</strain>
    </source>
</reference>
<evidence type="ECO:0000256" key="1">
    <source>
        <dbReference type="ARBA" id="ARBA00004173"/>
    </source>
</evidence>
<sequence>MGRRQARRKERQAERARCVPRLDSLIIDQANFDGSWRRTQALMSHQRQGRNGGSADIICGCDPSSRTIWRTCVYYYLAMNPARPLVPTDNPDDHNRRSGKSNKNKSSQAPEQSEPVEYGRVFFFIHRSIPRDHWDVRYHDAPNQDMAATLFLQTQQGQIAIHCVYNVNQPAKDGRPKRHIDVETLVKDTTGPGFNIVDEMIVKAKMALLTKPGTVTCTRGSGAGHSTASCIDLTFISRALLPQVKHWGVYQDNPWKPSDHRPIRTVLDLRCDRDDSRILLWNRVNSRAFLEAVALGLRHLDDMPLVSRQDADDFASRLIQIIYESIQKHVDSCLANPPPRQQLLDPRLRNILSTDCLSTSAGSDIRLDDHVKRMQRNAQKAYRQSIGSKALWVATSMGKAQCQPRNVINMPALVHNGTTFASEEEKQNCIRNFTWTETSDCAPPELPFPDLSPDREELEMDLVLTELLIIAMIQKLPSKKACGEDKVPNEALKLCRTLVAPYIAKLFNACIRLGYHAAAFRKAITVMLPKASKPSYDHLSSWRPIALLSCLGKLFERFLAQRLKKLALDHKLLPETQYGAPGRSTTDALKAMLGVIRKAWVWKPKGHISQLYVSMVALDVSGAYNCVDRILLLQTLADRGVATWFLRVIHSFLSDRSIVLKLPQSVSDPFFVNIGIPQGSPLSPLLFLFYTAPLLIMLAEEIKKLDRPYVEVHVFAYVDDTYIMAVSPSYEENCSILKVFHDLIMKWAKDAHLSFSPEKSQVMHFRPGVSDAKQKSDQRKREALGLTGPPKVEPPCTLLPDIDELRNNPKCLQPDKFLVLGLMLDPTLSFEHHLTLIEEKVETALMYQRRISGANWGMTLEKTRQYYICKIRPVISYACAAWFVWRPYRPDLPGLHRSLPPGQIARLQKPRYKCIKLLSGAIRGTARVVLEKECYIDSIEIFLYRMSRSCRAKSLKVRPHDFWFNKVPQHDEDGRSHEKFHDYNESAFDVLQRNARVLVKEAGERFQDTWKCPPKTTVLEAWRNPANRNRAIRQQAIRQATEASKVIWEAHRRERKDTKTTTYQPPAFEEEWGGESLAYYRGMTRPESTLGMQLRTECVGLNWYLNKCHVFREVKSPGSDTVVRVRVEATCTCGHPNQTVYHMFMECPNLHDARLLLIRKVKHFGWETLLTTNLKVAVHWAMMYFGLEQFSLARLDSMFYVDSGSS</sequence>
<feature type="domain" description="Reverse transcriptase" evidence="4">
    <location>
        <begin position="509"/>
        <end position="788"/>
    </location>
</feature>
<dbReference type="GeneID" id="65087832"/>
<dbReference type="EMBL" id="FCQH01000009">
    <property type="protein sequence ID" value="CVK98588.1"/>
    <property type="molecule type" value="Genomic_DNA"/>
</dbReference>
<dbReference type="CDD" id="cd01650">
    <property type="entry name" value="RT_nLTR_like"/>
    <property type="match status" value="1"/>
</dbReference>
<dbReference type="Proteomes" id="UP000184255">
    <property type="component" value="Unassembled WGS sequence"/>
</dbReference>
<accession>A0A1L7TIR6</accession>
<comment type="subcellular location">
    <subcellularLocation>
        <location evidence="1">Mitochondrion</location>
    </subcellularLocation>
</comment>
<feature type="region of interest" description="Disordered" evidence="3">
    <location>
        <begin position="767"/>
        <end position="786"/>
    </location>
</feature>
<dbReference type="AlphaFoldDB" id="A0A1L7TIR6"/>
<dbReference type="InterPro" id="IPR036691">
    <property type="entry name" value="Endo/exonu/phosph_ase_sf"/>
</dbReference>
<proteinExistence type="predicted"/>
<evidence type="ECO:0000313" key="6">
    <source>
        <dbReference type="Proteomes" id="UP000184255"/>
    </source>
</evidence>
<dbReference type="PANTHER" id="PTHR33481">
    <property type="entry name" value="REVERSE TRANSCRIPTASE"/>
    <property type="match status" value="1"/>
</dbReference>
<protein>
    <recommendedName>
        <fullName evidence="4">Reverse transcriptase domain-containing protein</fullName>
    </recommendedName>
</protein>
<dbReference type="PROSITE" id="PS50878">
    <property type="entry name" value="RT_POL"/>
    <property type="match status" value="1"/>
</dbReference>